<dbReference type="GO" id="GO:0015035">
    <property type="term" value="F:protein-disulfide reductase activity"/>
    <property type="evidence" value="ECO:0007669"/>
    <property type="project" value="InterPro"/>
</dbReference>
<dbReference type="AlphaFoldDB" id="A0A7W7YHX3"/>
<dbReference type="Proteomes" id="UP000534294">
    <property type="component" value="Unassembled WGS sequence"/>
</dbReference>
<accession>A0A7W7YHX3</accession>
<organism evidence="1 2">
    <name type="scientific">Prosthecobacter dejongeii</name>
    <dbReference type="NCBI Taxonomy" id="48465"/>
    <lineage>
        <taxon>Bacteria</taxon>
        <taxon>Pseudomonadati</taxon>
        <taxon>Verrucomicrobiota</taxon>
        <taxon>Verrucomicrobiia</taxon>
        <taxon>Verrucomicrobiales</taxon>
        <taxon>Verrucomicrobiaceae</taxon>
        <taxon>Prosthecobacter</taxon>
    </lineage>
</organism>
<dbReference type="InterPro" id="IPR007263">
    <property type="entry name" value="DCC1-like"/>
</dbReference>
<proteinExistence type="predicted"/>
<reference evidence="1 2" key="1">
    <citation type="submission" date="2020-08" db="EMBL/GenBank/DDBJ databases">
        <title>Genomic Encyclopedia of Type Strains, Phase IV (KMG-IV): sequencing the most valuable type-strain genomes for metagenomic binning, comparative biology and taxonomic classification.</title>
        <authorList>
            <person name="Goeker M."/>
        </authorList>
    </citation>
    <scope>NUCLEOTIDE SEQUENCE [LARGE SCALE GENOMIC DNA]</scope>
    <source>
        <strain evidence="1 2">DSM 12251</strain>
    </source>
</reference>
<sequence length="148" mass="16890">MKTLTVFYDAHCGLCSQVRGWLSRQPAYVRLEFVPYDSPEAAHRLPSIRHLQADQEIVVMADSGEVWQGGGAWVTCLWALKEYRAWSARLANPAMQRLARGIVHSISQHRYRLSYLMGFQSDAEILRLAQGHESSRSPRVLHDLDLID</sequence>
<dbReference type="RefSeq" id="WP_184205304.1">
    <property type="nucleotide sequence ID" value="NZ_JACHIF010000001.1"/>
</dbReference>
<keyword evidence="2" id="KW-1185">Reference proteome</keyword>
<evidence type="ECO:0000313" key="2">
    <source>
        <dbReference type="Proteomes" id="UP000534294"/>
    </source>
</evidence>
<gene>
    <name evidence="1" type="ORF">HNQ64_000663</name>
</gene>
<comment type="caution">
    <text evidence="1">The sequence shown here is derived from an EMBL/GenBank/DDBJ whole genome shotgun (WGS) entry which is preliminary data.</text>
</comment>
<protein>
    <submittedName>
        <fullName evidence="1">Putative DCC family thiol-disulfide oxidoreductase YuxK</fullName>
    </submittedName>
</protein>
<evidence type="ECO:0000313" key="1">
    <source>
        <dbReference type="EMBL" id="MBB5036429.1"/>
    </source>
</evidence>
<dbReference type="EMBL" id="JACHIF010000001">
    <property type="protein sequence ID" value="MBB5036429.1"/>
    <property type="molecule type" value="Genomic_DNA"/>
</dbReference>
<name>A0A7W7YHX3_9BACT</name>
<dbReference type="Pfam" id="PF04134">
    <property type="entry name" value="DCC1-like"/>
    <property type="match status" value="1"/>
</dbReference>